<feature type="compositionally biased region" description="Pro residues" evidence="1">
    <location>
        <begin position="26"/>
        <end position="37"/>
    </location>
</feature>
<protein>
    <recommendedName>
        <fullName evidence="5">Lipoprotein</fullName>
    </recommendedName>
</protein>
<dbReference type="RefSeq" id="WP_331788320.1">
    <property type="nucleotide sequence ID" value="NZ_JAVFKM010000014.1"/>
</dbReference>
<name>A0ABU7X164_9ACTN</name>
<proteinExistence type="predicted"/>
<feature type="signal peptide" evidence="2">
    <location>
        <begin position="1"/>
        <end position="23"/>
    </location>
</feature>
<keyword evidence="4" id="KW-1185">Reference proteome</keyword>
<feature type="region of interest" description="Disordered" evidence="1">
    <location>
        <begin position="23"/>
        <end position="44"/>
    </location>
</feature>
<sequence length="298" mass="32069">MPFSRPRAAAALALLLATAACTATPEEPPSARPPAARPPVNRQADAVRLPLDAYGPKEADTQAVDDAKDVLMGRCMNSRGLAWRPLPRVGAQDLEPENLRRYGVADAETAGRYGYHAPPVPPSVVRRDSVWDARDSLPDAERIAAYGSTGQGGCYQTARKQLGGGTAPLDYEVFNRLTLASLEASQRAPEVGDTMRKWSACMAKSGLRFKDALAAGGSKRWDTDEPTEAERAAARTDVACKKSTRLVTVWAQAETRIQQQLIRQHAGPLKQAKDRKDRWLAAARRVLAEADGGGAGTS</sequence>
<evidence type="ECO:0000313" key="4">
    <source>
        <dbReference type="Proteomes" id="UP001348265"/>
    </source>
</evidence>
<keyword evidence="2" id="KW-0732">Signal</keyword>
<comment type="caution">
    <text evidence="3">The sequence shown here is derived from an EMBL/GenBank/DDBJ whole genome shotgun (WGS) entry which is preliminary data.</text>
</comment>
<dbReference type="EMBL" id="JAVFKM010000014">
    <property type="protein sequence ID" value="MEF3116678.1"/>
    <property type="molecule type" value="Genomic_DNA"/>
</dbReference>
<accession>A0ABU7X164</accession>
<evidence type="ECO:0000256" key="2">
    <source>
        <dbReference type="SAM" id="SignalP"/>
    </source>
</evidence>
<dbReference type="Proteomes" id="UP001348265">
    <property type="component" value="Unassembled WGS sequence"/>
</dbReference>
<evidence type="ECO:0000313" key="3">
    <source>
        <dbReference type="EMBL" id="MEF3116678.1"/>
    </source>
</evidence>
<dbReference type="PROSITE" id="PS51257">
    <property type="entry name" value="PROKAR_LIPOPROTEIN"/>
    <property type="match status" value="1"/>
</dbReference>
<feature type="chain" id="PRO_5046866951" description="Lipoprotein" evidence="2">
    <location>
        <begin position="24"/>
        <end position="298"/>
    </location>
</feature>
<reference evidence="3 4" key="1">
    <citation type="submission" date="2023-08" db="EMBL/GenBank/DDBJ databases">
        <authorList>
            <person name="Sharma P."/>
            <person name="Verma V."/>
            <person name="Mohan M.K."/>
            <person name="Dubey A.K."/>
        </authorList>
    </citation>
    <scope>NUCLEOTIDE SEQUENCE [LARGE SCALE GENOMIC DNA]</scope>
    <source>
        <strain evidence="3 4">ADP4</strain>
    </source>
</reference>
<evidence type="ECO:0008006" key="5">
    <source>
        <dbReference type="Google" id="ProtNLM"/>
    </source>
</evidence>
<organism evidence="3 4">
    <name type="scientific">Streptomyces chrestomyceticus</name>
    <dbReference type="NCBI Taxonomy" id="68185"/>
    <lineage>
        <taxon>Bacteria</taxon>
        <taxon>Bacillati</taxon>
        <taxon>Actinomycetota</taxon>
        <taxon>Actinomycetes</taxon>
        <taxon>Kitasatosporales</taxon>
        <taxon>Streptomycetaceae</taxon>
        <taxon>Streptomyces</taxon>
    </lineage>
</organism>
<gene>
    <name evidence="3" type="ORF">RB636_26245</name>
</gene>
<evidence type="ECO:0000256" key="1">
    <source>
        <dbReference type="SAM" id="MobiDB-lite"/>
    </source>
</evidence>